<dbReference type="EMBL" id="JARKIB010000002">
    <property type="protein sequence ID" value="KAJ7784561.1"/>
    <property type="molecule type" value="Genomic_DNA"/>
</dbReference>
<dbReference type="GO" id="GO:0003735">
    <property type="term" value="F:structural constituent of ribosome"/>
    <property type="evidence" value="ECO:0007669"/>
    <property type="project" value="InterPro"/>
</dbReference>
<evidence type="ECO:0000256" key="8">
    <source>
        <dbReference type="SAM" id="MobiDB-lite"/>
    </source>
</evidence>
<evidence type="ECO:0000313" key="10">
    <source>
        <dbReference type="Proteomes" id="UP001215598"/>
    </source>
</evidence>
<keyword evidence="4" id="KW-0496">Mitochondrion</keyword>
<evidence type="ECO:0000256" key="3">
    <source>
        <dbReference type="ARBA" id="ARBA00022980"/>
    </source>
</evidence>
<dbReference type="Gene3D" id="6.10.330.20">
    <property type="match status" value="1"/>
</dbReference>
<protein>
    <recommendedName>
        <fullName evidence="6">Large ribosomal subunit protein uL29m</fullName>
    </recommendedName>
    <alternativeName>
        <fullName evidence="7">54S ribosomal protein L4, mitochondrial</fullName>
    </alternativeName>
</protein>
<keyword evidence="10" id="KW-1185">Reference proteome</keyword>
<dbReference type="AlphaFoldDB" id="A0AAD7P240"/>
<name>A0AAD7P240_9AGAR</name>
<reference evidence="9" key="1">
    <citation type="submission" date="2023-03" db="EMBL/GenBank/DDBJ databases">
        <title>Massive genome expansion in bonnet fungi (Mycena s.s.) driven by repeated elements and novel gene families across ecological guilds.</title>
        <authorList>
            <consortium name="Lawrence Berkeley National Laboratory"/>
            <person name="Harder C.B."/>
            <person name="Miyauchi S."/>
            <person name="Viragh M."/>
            <person name="Kuo A."/>
            <person name="Thoen E."/>
            <person name="Andreopoulos B."/>
            <person name="Lu D."/>
            <person name="Skrede I."/>
            <person name="Drula E."/>
            <person name="Henrissat B."/>
            <person name="Morin E."/>
            <person name="Kohler A."/>
            <person name="Barry K."/>
            <person name="LaButti K."/>
            <person name="Morin E."/>
            <person name="Salamov A."/>
            <person name="Lipzen A."/>
            <person name="Mereny Z."/>
            <person name="Hegedus B."/>
            <person name="Baldrian P."/>
            <person name="Stursova M."/>
            <person name="Weitz H."/>
            <person name="Taylor A."/>
            <person name="Grigoriev I.V."/>
            <person name="Nagy L.G."/>
            <person name="Martin F."/>
            <person name="Kauserud H."/>
        </authorList>
    </citation>
    <scope>NUCLEOTIDE SEQUENCE</scope>
    <source>
        <strain evidence="9">CBHHK182m</strain>
    </source>
</reference>
<dbReference type="GO" id="GO:0005762">
    <property type="term" value="C:mitochondrial large ribosomal subunit"/>
    <property type="evidence" value="ECO:0007669"/>
    <property type="project" value="TreeGrafter"/>
</dbReference>
<evidence type="ECO:0000313" key="9">
    <source>
        <dbReference type="EMBL" id="KAJ7784561.1"/>
    </source>
</evidence>
<evidence type="ECO:0000256" key="1">
    <source>
        <dbReference type="ARBA" id="ARBA00004173"/>
    </source>
</evidence>
<comment type="caution">
    <text evidence="9">The sequence shown here is derived from an EMBL/GenBank/DDBJ whole genome shotgun (WGS) entry which is preliminary data.</text>
</comment>
<dbReference type="InterPro" id="IPR010729">
    <property type="entry name" value="Ribosomal_uL29_mit"/>
</dbReference>
<evidence type="ECO:0000256" key="6">
    <source>
        <dbReference type="ARBA" id="ARBA00035289"/>
    </source>
</evidence>
<evidence type="ECO:0000256" key="5">
    <source>
        <dbReference type="ARBA" id="ARBA00023274"/>
    </source>
</evidence>
<feature type="compositionally biased region" description="Low complexity" evidence="8">
    <location>
        <begin position="44"/>
        <end position="70"/>
    </location>
</feature>
<dbReference type="PANTHER" id="PTHR21183:SF18">
    <property type="entry name" value="LARGE RIBOSOMAL SUBUNIT PROTEIN UL29M"/>
    <property type="match status" value="1"/>
</dbReference>
<dbReference type="GO" id="GO:0032543">
    <property type="term" value="P:mitochondrial translation"/>
    <property type="evidence" value="ECO:0007669"/>
    <property type="project" value="TreeGrafter"/>
</dbReference>
<dbReference type="Proteomes" id="UP001215598">
    <property type="component" value="Unassembled WGS sequence"/>
</dbReference>
<feature type="region of interest" description="Disordered" evidence="8">
    <location>
        <begin position="233"/>
        <end position="316"/>
    </location>
</feature>
<organism evidence="9 10">
    <name type="scientific">Mycena metata</name>
    <dbReference type="NCBI Taxonomy" id="1033252"/>
    <lineage>
        <taxon>Eukaryota</taxon>
        <taxon>Fungi</taxon>
        <taxon>Dikarya</taxon>
        <taxon>Basidiomycota</taxon>
        <taxon>Agaricomycotina</taxon>
        <taxon>Agaricomycetes</taxon>
        <taxon>Agaricomycetidae</taxon>
        <taxon>Agaricales</taxon>
        <taxon>Marasmiineae</taxon>
        <taxon>Mycenaceae</taxon>
        <taxon>Mycena</taxon>
    </lineage>
</organism>
<dbReference type="Pfam" id="PF06984">
    <property type="entry name" value="MRP-L47"/>
    <property type="match status" value="1"/>
</dbReference>
<dbReference type="InterPro" id="IPR036049">
    <property type="entry name" value="Ribosomal_uL29_sf"/>
</dbReference>
<evidence type="ECO:0000256" key="2">
    <source>
        <dbReference type="ARBA" id="ARBA00009254"/>
    </source>
</evidence>
<gene>
    <name evidence="9" type="ORF">B0H16DRAFT_1492973</name>
</gene>
<feature type="region of interest" description="Disordered" evidence="8">
    <location>
        <begin position="42"/>
        <end position="92"/>
    </location>
</feature>
<comment type="similarity">
    <text evidence="2">Belongs to the universal ribosomal protein uL29 family.</text>
</comment>
<sequence>MLSALRAGRRISTQCMRHFSATPTALFADPATPLQVSAPANVRPSSYAPAGSSSSAPPAIAESAEAAPSRPEVDPASTAFVPPSAPQLSPDHGLYGFFRRKESPYLRGDDQYETFSDPTIQYTGRAWAASELRLKSFKDLHTLWYVLLREANLLATQREEMRRIGLPRLRLPPSNRVNSAKVRKSMARIKAVMNERRLAYEGALAIVEKEREGLVDTEVLQAKINLETTEWHRQHAEQIRKGLAKRTKHRAGAKRQERKAQREAHPPKAPEPAEIKEKKPRWTKTQKVAHIEHKKRQAAAQPGAPSYKTKRRLNVA</sequence>
<keyword evidence="5" id="KW-0687">Ribonucleoprotein</keyword>
<comment type="subcellular location">
    <subcellularLocation>
        <location evidence="1">Mitochondrion</location>
    </subcellularLocation>
</comment>
<feature type="compositionally biased region" description="Basic and acidic residues" evidence="8">
    <location>
        <begin position="254"/>
        <end position="277"/>
    </location>
</feature>
<evidence type="ECO:0000256" key="4">
    <source>
        <dbReference type="ARBA" id="ARBA00023128"/>
    </source>
</evidence>
<accession>A0AAD7P240</accession>
<evidence type="ECO:0000256" key="7">
    <source>
        <dbReference type="ARBA" id="ARBA00035399"/>
    </source>
</evidence>
<keyword evidence="3 9" id="KW-0689">Ribosomal protein</keyword>
<dbReference type="InterPro" id="IPR038340">
    <property type="entry name" value="MRP-L47_sf"/>
</dbReference>
<dbReference type="SUPFAM" id="SSF46561">
    <property type="entry name" value="Ribosomal protein L29 (L29p)"/>
    <property type="match status" value="1"/>
</dbReference>
<dbReference type="PANTHER" id="PTHR21183">
    <property type="entry name" value="RIBOSOMAL PROTEIN L47, MITOCHONDRIAL-RELATED"/>
    <property type="match status" value="1"/>
</dbReference>
<feature type="compositionally biased region" description="Basic residues" evidence="8">
    <location>
        <begin position="242"/>
        <end position="253"/>
    </location>
</feature>
<proteinExistence type="inferred from homology"/>